<evidence type="ECO:0000256" key="2">
    <source>
        <dbReference type="ARBA" id="ARBA00004167"/>
    </source>
</evidence>
<dbReference type="EMBL" id="JAKOGI010001267">
    <property type="protein sequence ID" value="KAJ8426575.1"/>
    <property type="molecule type" value="Genomic_DNA"/>
</dbReference>
<dbReference type="PANTHER" id="PTHR46913">
    <property type="entry name" value="RING-H2 FINGER PROTEIN ATL16"/>
    <property type="match status" value="1"/>
</dbReference>
<evidence type="ECO:0000256" key="4">
    <source>
        <dbReference type="ARBA" id="ARBA00012483"/>
    </source>
</evidence>
<dbReference type="InterPro" id="IPR044600">
    <property type="entry name" value="ATL1/ATL16-like"/>
</dbReference>
<accession>A0A9Q1JNQ0</accession>
<dbReference type="SMART" id="SM00184">
    <property type="entry name" value="RING"/>
    <property type="match status" value="1"/>
</dbReference>
<evidence type="ECO:0000256" key="8">
    <source>
        <dbReference type="ARBA" id="ARBA00022771"/>
    </source>
</evidence>
<keyword evidence="11 15" id="KW-1133">Transmembrane helix</keyword>
<dbReference type="Proteomes" id="UP001153076">
    <property type="component" value="Unassembled WGS sequence"/>
</dbReference>
<feature type="transmembrane region" description="Helical" evidence="15">
    <location>
        <begin position="14"/>
        <end position="39"/>
    </location>
</feature>
<dbReference type="OrthoDB" id="8062037at2759"/>
<evidence type="ECO:0000256" key="6">
    <source>
        <dbReference type="ARBA" id="ARBA00022692"/>
    </source>
</evidence>
<evidence type="ECO:0000256" key="11">
    <source>
        <dbReference type="ARBA" id="ARBA00022989"/>
    </source>
</evidence>
<evidence type="ECO:0000313" key="18">
    <source>
        <dbReference type="Proteomes" id="UP001153076"/>
    </source>
</evidence>
<sequence>MEAISSSAKSKGPFITVIVISVAALVSTSIILALLHIVFTRYCKRRRSNAQTVSIVIEPTTVGLDKRILNTIPILFYSAKTCDLYRISQGHQCVICLGRLSKGDLIRWLPLCGHVFHVPCIDNWFHAHSNCPICRSPVTAQSSRYSEPVPSIAPRSTLHGLRVGGTLRNNGGEILPY</sequence>
<comment type="pathway">
    <text evidence="3">Protein modification; protein ubiquitination.</text>
</comment>
<dbReference type="GO" id="GO:0016567">
    <property type="term" value="P:protein ubiquitination"/>
    <property type="evidence" value="ECO:0007669"/>
    <property type="project" value="InterPro"/>
</dbReference>
<keyword evidence="18" id="KW-1185">Reference proteome</keyword>
<dbReference type="GO" id="GO:0061630">
    <property type="term" value="F:ubiquitin protein ligase activity"/>
    <property type="evidence" value="ECO:0007669"/>
    <property type="project" value="UniProtKB-EC"/>
</dbReference>
<dbReference type="InterPro" id="IPR013083">
    <property type="entry name" value="Znf_RING/FYVE/PHD"/>
</dbReference>
<comment type="caution">
    <text evidence="17">The sequence shown here is derived from an EMBL/GenBank/DDBJ whole genome shotgun (WGS) entry which is preliminary data.</text>
</comment>
<keyword evidence="8 14" id="KW-0863">Zinc-finger</keyword>
<evidence type="ECO:0000256" key="12">
    <source>
        <dbReference type="ARBA" id="ARBA00023136"/>
    </source>
</evidence>
<evidence type="ECO:0000256" key="5">
    <source>
        <dbReference type="ARBA" id="ARBA00022679"/>
    </source>
</evidence>
<dbReference type="InterPro" id="IPR001841">
    <property type="entry name" value="Znf_RING"/>
</dbReference>
<keyword evidence="9" id="KW-0833">Ubl conjugation pathway</keyword>
<evidence type="ECO:0000256" key="13">
    <source>
        <dbReference type="ARBA" id="ARBA00024209"/>
    </source>
</evidence>
<reference evidence="17" key="1">
    <citation type="submission" date="2022-04" db="EMBL/GenBank/DDBJ databases">
        <title>Carnegiea gigantea Genome sequencing and assembly v2.</title>
        <authorList>
            <person name="Copetti D."/>
            <person name="Sanderson M.J."/>
            <person name="Burquez A."/>
            <person name="Wojciechowski M.F."/>
        </authorList>
    </citation>
    <scope>NUCLEOTIDE SEQUENCE</scope>
    <source>
        <strain evidence="17">SGP5-SGP5p</strain>
        <tissue evidence="17">Aerial part</tissue>
    </source>
</reference>
<organism evidence="17 18">
    <name type="scientific">Carnegiea gigantea</name>
    <dbReference type="NCBI Taxonomy" id="171969"/>
    <lineage>
        <taxon>Eukaryota</taxon>
        <taxon>Viridiplantae</taxon>
        <taxon>Streptophyta</taxon>
        <taxon>Embryophyta</taxon>
        <taxon>Tracheophyta</taxon>
        <taxon>Spermatophyta</taxon>
        <taxon>Magnoliopsida</taxon>
        <taxon>eudicotyledons</taxon>
        <taxon>Gunneridae</taxon>
        <taxon>Pentapetalae</taxon>
        <taxon>Caryophyllales</taxon>
        <taxon>Cactineae</taxon>
        <taxon>Cactaceae</taxon>
        <taxon>Cactoideae</taxon>
        <taxon>Echinocereeae</taxon>
        <taxon>Carnegiea</taxon>
    </lineage>
</organism>
<dbReference type="SUPFAM" id="SSF57850">
    <property type="entry name" value="RING/U-box"/>
    <property type="match status" value="1"/>
</dbReference>
<dbReference type="EC" id="2.3.2.27" evidence="4"/>
<evidence type="ECO:0000256" key="14">
    <source>
        <dbReference type="PROSITE-ProRule" id="PRU00175"/>
    </source>
</evidence>
<comment type="subcellular location">
    <subcellularLocation>
        <location evidence="2">Membrane</location>
        <topology evidence="2">Single-pass membrane protein</topology>
    </subcellularLocation>
</comment>
<protein>
    <recommendedName>
        <fullName evidence="4">RING-type E3 ubiquitin transferase</fullName>
        <ecNumber evidence="4">2.3.2.27</ecNumber>
    </recommendedName>
</protein>
<dbReference type="PANTHER" id="PTHR46913:SF1">
    <property type="entry name" value="RING-H2 FINGER PROTEIN ATL16"/>
    <property type="match status" value="1"/>
</dbReference>
<evidence type="ECO:0000259" key="16">
    <source>
        <dbReference type="PROSITE" id="PS50089"/>
    </source>
</evidence>
<evidence type="ECO:0000256" key="9">
    <source>
        <dbReference type="ARBA" id="ARBA00022786"/>
    </source>
</evidence>
<dbReference type="AlphaFoldDB" id="A0A9Q1JNQ0"/>
<evidence type="ECO:0000256" key="1">
    <source>
        <dbReference type="ARBA" id="ARBA00000900"/>
    </source>
</evidence>
<gene>
    <name evidence="17" type="ORF">Cgig2_001244</name>
</gene>
<dbReference type="PROSITE" id="PS50089">
    <property type="entry name" value="ZF_RING_2"/>
    <property type="match status" value="1"/>
</dbReference>
<dbReference type="Pfam" id="PF13639">
    <property type="entry name" value="zf-RING_2"/>
    <property type="match status" value="1"/>
</dbReference>
<keyword evidence="12 15" id="KW-0472">Membrane</keyword>
<evidence type="ECO:0000256" key="10">
    <source>
        <dbReference type="ARBA" id="ARBA00022833"/>
    </source>
</evidence>
<dbReference type="Gene3D" id="3.30.40.10">
    <property type="entry name" value="Zinc/RING finger domain, C3HC4 (zinc finger)"/>
    <property type="match status" value="1"/>
</dbReference>
<evidence type="ECO:0000256" key="15">
    <source>
        <dbReference type="SAM" id="Phobius"/>
    </source>
</evidence>
<evidence type="ECO:0000256" key="7">
    <source>
        <dbReference type="ARBA" id="ARBA00022723"/>
    </source>
</evidence>
<feature type="domain" description="RING-type" evidence="16">
    <location>
        <begin position="93"/>
        <end position="135"/>
    </location>
</feature>
<keyword evidence="5" id="KW-0808">Transferase</keyword>
<comment type="similarity">
    <text evidence="13">Belongs to the RING-type zinc finger family. ATL subfamily.</text>
</comment>
<dbReference type="GO" id="GO:0016020">
    <property type="term" value="C:membrane"/>
    <property type="evidence" value="ECO:0007669"/>
    <property type="project" value="UniProtKB-SubCell"/>
</dbReference>
<proteinExistence type="inferred from homology"/>
<evidence type="ECO:0000313" key="17">
    <source>
        <dbReference type="EMBL" id="KAJ8426575.1"/>
    </source>
</evidence>
<evidence type="ECO:0000256" key="3">
    <source>
        <dbReference type="ARBA" id="ARBA00004906"/>
    </source>
</evidence>
<keyword evidence="10" id="KW-0862">Zinc</keyword>
<dbReference type="GO" id="GO:0008270">
    <property type="term" value="F:zinc ion binding"/>
    <property type="evidence" value="ECO:0007669"/>
    <property type="project" value="UniProtKB-KW"/>
</dbReference>
<name>A0A9Q1JNQ0_9CARY</name>
<comment type="catalytic activity">
    <reaction evidence="1">
        <text>S-ubiquitinyl-[E2 ubiquitin-conjugating enzyme]-L-cysteine + [acceptor protein]-L-lysine = [E2 ubiquitin-conjugating enzyme]-L-cysteine + N(6)-ubiquitinyl-[acceptor protein]-L-lysine.</text>
        <dbReference type="EC" id="2.3.2.27"/>
    </reaction>
</comment>
<keyword evidence="7" id="KW-0479">Metal-binding</keyword>
<keyword evidence="6 15" id="KW-0812">Transmembrane</keyword>